<dbReference type="AlphaFoldDB" id="A0A1B6MGN2"/>
<feature type="region of interest" description="Disordered" evidence="1">
    <location>
        <begin position="46"/>
        <end position="65"/>
    </location>
</feature>
<dbReference type="EMBL" id="GEBQ01004869">
    <property type="protein sequence ID" value="JAT35108.1"/>
    <property type="molecule type" value="Transcribed_RNA"/>
</dbReference>
<evidence type="ECO:0000313" key="2">
    <source>
        <dbReference type="EMBL" id="JAT35108.1"/>
    </source>
</evidence>
<evidence type="ECO:0000256" key="1">
    <source>
        <dbReference type="SAM" id="MobiDB-lite"/>
    </source>
</evidence>
<reference evidence="2" key="1">
    <citation type="submission" date="2015-11" db="EMBL/GenBank/DDBJ databases">
        <title>De novo transcriptome assembly of four potential Pierce s Disease insect vectors from Arizona vineyards.</title>
        <authorList>
            <person name="Tassone E.E."/>
        </authorList>
    </citation>
    <scope>NUCLEOTIDE SEQUENCE</scope>
</reference>
<proteinExistence type="predicted"/>
<feature type="non-terminal residue" evidence="2">
    <location>
        <position position="105"/>
    </location>
</feature>
<accession>A0A1B6MGN2</accession>
<name>A0A1B6MGN2_9HEMI</name>
<sequence>TVAKFRGKTAIELIENLRADLIDMVAENACIKGRLEEREEIFQEMTRRGMRREGTSEGEEVKRMGLEPQMQYADVVKRKDRRENMKISGTKKVVQPKRSEVIISK</sequence>
<organism evidence="2">
    <name type="scientific">Graphocephala atropunctata</name>
    <dbReference type="NCBI Taxonomy" id="36148"/>
    <lineage>
        <taxon>Eukaryota</taxon>
        <taxon>Metazoa</taxon>
        <taxon>Ecdysozoa</taxon>
        <taxon>Arthropoda</taxon>
        <taxon>Hexapoda</taxon>
        <taxon>Insecta</taxon>
        <taxon>Pterygota</taxon>
        <taxon>Neoptera</taxon>
        <taxon>Paraneoptera</taxon>
        <taxon>Hemiptera</taxon>
        <taxon>Auchenorrhyncha</taxon>
        <taxon>Membracoidea</taxon>
        <taxon>Cicadellidae</taxon>
        <taxon>Cicadellinae</taxon>
        <taxon>Cicadellini</taxon>
        <taxon>Graphocephala</taxon>
    </lineage>
</organism>
<feature type="non-terminal residue" evidence="2">
    <location>
        <position position="1"/>
    </location>
</feature>
<protein>
    <submittedName>
        <fullName evidence="2">Uncharacterized protein</fullName>
    </submittedName>
</protein>
<gene>
    <name evidence="2" type="ORF">g.53382</name>
</gene>